<dbReference type="EMBL" id="BAAAZI010000006">
    <property type="protein sequence ID" value="GAA4137573.1"/>
    <property type="molecule type" value="Genomic_DNA"/>
</dbReference>
<keyword evidence="3" id="KW-1185">Reference proteome</keyword>
<evidence type="ECO:0000313" key="3">
    <source>
        <dbReference type="Proteomes" id="UP001500101"/>
    </source>
</evidence>
<gene>
    <name evidence="2" type="ORF">GCM10022216_13720</name>
</gene>
<organism evidence="2 3">
    <name type="scientific">Sphingobacterium kyonggiense</name>
    <dbReference type="NCBI Taxonomy" id="714075"/>
    <lineage>
        <taxon>Bacteria</taxon>
        <taxon>Pseudomonadati</taxon>
        <taxon>Bacteroidota</taxon>
        <taxon>Sphingobacteriia</taxon>
        <taxon>Sphingobacteriales</taxon>
        <taxon>Sphingobacteriaceae</taxon>
        <taxon>Sphingobacterium</taxon>
    </lineage>
</organism>
<evidence type="ECO:0000313" key="2">
    <source>
        <dbReference type="EMBL" id="GAA4137573.1"/>
    </source>
</evidence>
<dbReference type="Proteomes" id="UP001500101">
    <property type="component" value="Unassembled WGS sequence"/>
</dbReference>
<name>A0ABP7YKD1_9SPHI</name>
<keyword evidence="1" id="KW-0732">Signal</keyword>
<proteinExistence type="predicted"/>
<protein>
    <recommendedName>
        <fullName evidence="4">Outer membrane protein</fullName>
    </recommendedName>
</protein>
<comment type="caution">
    <text evidence="2">The sequence shown here is derived from an EMBL/GenBank/DDBJ whole genome shotgun (WGS) entry which is preliminary data.</text>
</comment>
<sequence length="175" mass="19007">MLIIDLVGFMENNKLIHMKKLFLPLIAVAALTFATSEAQAQTPYKSALGIVFDGYDGSNVGIQYKTALTNVSALQLQAAFRNHWVSFGADWQYEKAIPGADGLAWYAGVGAQVGIYSYDGHSSTGFGIRPQVGLEYKIPTIPIAMHLDYKPYLGLNNDTGFDGGGFTFGVKFVLK</sequence>
<dbReference type="InterPro" id="IPR011250">
    <property type="entry name" value="OMP/PagP_B-barrel"/>
</dbReference>
<evidence type="ECO:0008006" key="4">
    <source>
        <dbReference type="Google" id="ProtNLM"/>
    </source>
</evidence>
<feature type="chain" id="PRO_5045077634" description="Outer membrane protein" evidence="1">
    <location>
        <begin position="41"/>
        <end position="175"/>
    </location>
</feature>
<accession>A0ABP7YKD1</accession>
<dbReference type="SUPFAM" id="SSF56925">
    <property type="entry name" value="OMPA-like"/>
    <property type="match status" value="1"/>
</dbReference>
<reference evidence="3" key="1">
    <citation type="journal article" date="2019" name="Int. J. Syst. Evol. Microbiol.">
        <title>The Global Catalogue of Microorganisms (GCM) 10K type strain sequencing project: providing services to taxonomists for standard genome sequencing and annotation.</title>
        <authorList>
            <consortium name="The Broad Institute Genomics Platform"/>
            <consortium name="The Broad Institute Genome Sequencing Center for Infectious Disease"/>
            <person name="Wu L."/>
            <person name="Ma J."/>
        </authorList>
    </citation>
    <scope>NUCLEOTIDE SEQUENCE [LARGE SCALE GENOMIC DNA]</scope>
    <source>
        <strain evidence="3">JCM 16704</strain>
    </source>
</reference>
<feature type="signal peptide" evidence="1">
    <location>
        <begin position="1"/>
        <end position="40"/>
    </location>
</feature>
<evidence type="ECO:0000256" key="1">
    <source>
        <dbReference type="SAM" id="SignalP"/>
    </source>
</evidence>